<protein>
    <submittedName>
        <fullName evidence="4">DUF58 domain-containing protein</fullName>
    </submittedName>
</protein>
<reference evidence="5" key="1">
    <citation type="journal article" date="2019" name="Int. J. Syst. Evol. Microbiol.">
        <title>The Global Catalogue of Microorganisms (GCM) 10K type strain sequencing project: providing services to taxonomists for standard genome sequencing and annotation.</title>
        <authorList>
            <consortium name="The Broad Institute Genomics Platform"/>
            <consortium name="The Broad Institute Genome Sequencing Center for Infectious Disease"/>
            <person name="Wu L."/>
            <person name="Ma J."/>
        </authorList>
    </citation>
    <scope>NUCLEOTIDE SEQUENCE [LARGE SCALE GENOMIC DNA]</scope>
    <source>
        <strain evidence="5">CGMCC 1.10363</strain>
    </source>
</reference>
<feature type="domain" description="DUF58" evidence="3">
    <location>
        <begin position="197"/>
        <end position="219"/>
    </location>
</feature>
<keyword evidence="2" id="KW-1133">Transmembrane helix</keyword>
<proteinExistence type="predicted"/>
<keyword evidence="2" id="KW-0812">Transmembrane</keyword>
<evidence type="ECO:0000256" key="1">
    <source>
        <dbReference type="SAM" id="MobiDB-lite"/>
    </source>
</evidence>
<feature type="region of interest" description="Disordered" evidence="1">
    <location>
        <begin position="224"/>
        <end position="251"/>
    </location>
</feature>
<dbReference type="Proteomes" id="UP001595900">
    <property type="component" value="Unassembled WGS sequence"/>
</dbReference>
<dbReference type="RefSeq" id="WP_390232208.1">
    <property type="nucleotide sequence ID" value="NZ_JBHSCN010000023.1"/>
</dbReference>
<dbReference type="PANTHER" id="PTHR33608:SF3">
    <property type="entry name" value="SLR2013 PROTEIN"/>
    <property type="match status" value="1"/>
</dbReference>
<organism evidence="4 5">
    <name type="scientific">Gryllotalpicola reticulitermitis</name>
    <dbReference type="NCBI Taxonomy" id="1184153"/>
    <lineage>
        <taxon>Bacteria</taxon>
        <taxon>Bacillati</taxon>
        <taxon>Actinomycetota</taxon>
        <taxon>Actinomycetes</taxon>
        <taxon>Micrococcales</taxon>
        <taxon>Microbacteriaceae</taxon>
        <taxon>Gryllotalpicola</taxon>
    </lineage>
</organism>
<keyword evidence="5" id="KW-1185">Reference proteome</keyword>
<name>A0ABV8QD22_9MICO</name>
<dbReference type="Pfam" id="PF01882">
    <property type="entry name" value="DUF58"/>
    <property type="match status" value="2"/>
</dbReference>
<accession>A0ABV8QD22</accession>
<dbReference type="EMBL" id="JBHSCN010000023">
    <property type="protein sequence ID" value="MFC4245234.1"/>
    <property type="molecule type" value="Genomic_DNA"/>
</dbReference>
<dbReference type="InterPro" id="IPR002881">
    <property type="entry name" value="DUF58"/>
</dbReference>
<evidence type="ECO:0000313" key="5">
    <source>
        <dbReference type="Proteomes" id="UP001595900"/>
    </source>
</evidence>
<evidence type="ECO:0000313" key="4">
    <source>
        <dbReference type="EMBL" id="MFC4245234.1"/>
    </source>
</evidence>
<gene>
    <name evidence="4" type="ORF">ACFOYW_17835</name>
</gene>
<evidence type="ECO:0000259" key="3">
    <source>
        <dbReference type="Pfam" id="PF01882"/>
    </source>
</evidence>
<evidence type="ECO:0000256" key="2">
    <source>
        <dbReference type="SAM" id="Phobius"/>
    </source>
</evidence>
<comment type="caution">
    <text evidence="4">The sequence shown here is derived from an EMBL/GenBank/DDBJ whole genome shotgun (WGS) entry which is preliminary data.</text>
</comment>
<feature type="transmembrane region" description="Helical" evidence="2">
    <location>
        <begin position="32"/>
        <end position="51"/>
    </location>
</feature>
<feature type="domain" description="DUF58" evidence="3">
    <location>
        <begin position="253"/>
        <end position="404"/>
    </location>
</feature>
<sequence>MALTGRFALVVGLGLVPLVVLGRTGVWAWGVLAVWVVLCAILAGIDVGLAARPRMLAVSRELPARVRLGEQVSATLLLTNLGQRMLRATVRDAWQPSAGAATTRQRVRVPRGERRAVTLALTPTRRGERVVEQITVRSFGPLGLAARQAVLAAPGRLRVLPPFLSRKHVPSRLARLRELDGRTAVMIRGQGTEFDSLREYVRGDDVRSIDWRATARRATVIAPPASAPAPGQARQVGGRTADDGTGAPARPMPELMVRTWRPERDRRIVIVVDSSRTSAARIGDEPRLDTAIEASLLLSVIADRAGDRVELLAYDRRVRARVHGASGAELLAREVEALASVHPELIEMGWPAVPGLIRQLSAQRSLVVLLTSLDSIGAARGMLAVLGQLTAKHTVLVASVTDPTVATAATALGDRAEVYRAAAAERALLDTARLTEAVRGLGAHVVTGTPEELPPAVTDAYLALKAQGRL</sequence>
<keyword evidence="2" id="KW-0472">Membrane</keyword>
<dbReference type="PANTHER" id="PTHR33608">
    <property type="entry name" value="BLL2464 PROTEIN"/>
    <property type="match status" value="1"/>
</dbReference>